<feature type="transmembrane region" description="Helical" evidence="1">
    <location>
        <begin position="231"/>
        <end position="251"/>
    </location>
</feature>
<dbReference type="EMBL" id="VUMY01000021">
    <property type="protein sequence ID" value="MST50513.1"/>
    <property type="molecule type" value="Genomic_DNA"/>
</dbReference>
<evidence type="ECO:0000313" key="2">
    <source>
        <dbReference type="EMBL" id="MST50513.1"/>
    </source>
</evidence>
<accession>A0A7K0K4V7</accession>
<keyword evidence="1" id="KW-1133">Transmembrane helix</keyword>
<keyword evidence="1" id="KW-0472">Membrane</keyword>
<feature type="transmembrane region" description="Helical" evidence="1">
    <location>
        <begin position="113"/>
        <end position="136"/>
    </location>
</feature>
<proteinExistence type="predicted"/>
<feature type="transmembrane region" description="Helical" evidence="1">
    <location>
        <begin position="299"/>
        <end position="320"/>
    </location>
</feature>
<sequence>MCFPIFLLPPAGGAACEAYKEYGEEKSRQVYEVASDIAEHGLTGLQKAGQQFYEGEVAEAVTGWVADRIIENLGQGVQEATGSALGTLGTMWMSVPLISSTTDPTPSKVSNQLTGITGILAVFGVLVGAGRLIMIATKGEAANLGRNLLLLVAFTALAVPVLINLALGSDVLAENIINANLSGSTGVEASFRGMLKGMFGGAIGGVINWIVVIILGIIVFILALVQIVMMIARSALLLVIIALVPVVSATVTTQTGKEWAKRLWAWCLGLICYKPIAAVIYAIAINTGGLMNSNGGSEFIPIMQAICLFAIAIFAMPALIRFFSPVTAMGGGGSSGGLSTLRHFFLWISIRGHSMYPSITPFGGLLTGGERAQILLNREFEIYMSDNLASVGLFEYTFKLTA</sequence>
<keyword evidence="1" id="KW-0812">Transmembrane</keyword>
<comment type="caution">
    <text evidence="2">The sequence shown here is derived from an EMBL/GenBank/DDBJ whole genome shotgun (WGS) entry which is preliminary data.</text>
</comment>
<protein>
    <recommendedName>
        <fullName evidence="4">TrbL/VirB6 plasmid conjugal transfer protein</fullName>
    </recommendedName>
</protein>
<evidence type="ECO:0000313" key="3">
    <source>
        <dbReference type="Proteomes" id="UP000442535"/>
    </source>
</evidence>
<evidence type="ECO:0000256" key="1">
    <source>
        <dbReference type="SAM" id="Phobius"/>
    </source>
</evidence>
<name>A0A7K0K4V7_9ACTO</name>
<gene>
    <name evidence="2" type="ORF">FYJ63_09825</name>
</gene>
<keyword evidence="3" id="KW-1185">Reference proteome</keyword>
<dbReference type="AlphaFoldDB" id="A0A7K0K4V7"/>
<feature type="transmembrane region" description="Helical" evidence="1">
    <location>
        <begin position="148"/>
        <end position="167"/>
    </location>
</feature>
<dbReference type="Proteomes" id="UP000442535">
    <property type="component" value="Unassembled WGS sequence"/>
</dbReference>
<feature type="transmembrane region" description="Helical" evidence="1">
    <location>
        <begin position="263"/>
        <end position="284"/>
    </location>
</feature>
<evidence type="ECO:0008006" key="4">
    <source>
        <dbReference type="Google" id="ProtNLM"/>
    </source>
</evidence>
<feature type="transmembrane region" description="Helical" evidence="1">
    <location>
        <begin position="199"/>
        <end position="225"/>
    </location>
</feature>
<organism evidence="2 3">
    <name type="scientific">Mobiluncus porci</name>
    <dbReference type="NCBI Taxonomy" id="2652278"/>
    <lineage>
        <taxon>Bacteria</taxon>
        <taxon>Bacillati</taxon>
        <taxon>Actinomycetota</taxon>
        <taxon>Actinomycetes</taxon>
        <taxon>Actinomycetales</taxon>
        <taxon>Actinomycetaceae</taxon>
        <taxon>Mobiluncus</taxon>
    </lineage>
</organism>
<reference evidence="2 3" key="1">
    <citation type="submission" date="2019-08" db="EMBL/GenBank/DDBJ databases">
        <title>In-depth cultivation of the pig gut microbiome towards novel bacterial diversity and tailored functional studies.</title>
        <authorList>
            <person name="Wylensek D."/>
            <person name="Hitch T.C.A."/>
            <person name="Clavel T."/>
        </authorList>
    </citation>
    <scope>NUCLEOTIDE SEQUENCE [LARGE SCALE GENOMIC DNA]</scope>
    <source>
        <strain evidence="2 3">RF-GAM-744-WT-7</strain>
    </source>
</reference>